<dbReference type="SUPFAM" id="SSF100950">
    <property type="entry name" value="NagB/RpiA/CoA transferase-like"/>
    <property type="match status" value="1"/>
</dbReference>
<dbReference type="GO" id="GO:0035999">
    <property type="term" value="P:tetrahydrofolate interconversion"/>
    <property type="evidence" value="ECO:0007669"/>
    <property type="project" value="TreeGrafter"/>
</dbReference>
<dbReference type="InterPro" id="IPR037171">
    <property type="entry name" value="NagB/RpiA_transferase-like"/>
</dbReference>
<keyword evidence="6" id="KW-0436">Ligase</keyword>
<dbReference type="Gene3D" id="3.40.50.10420">
    <property type="entry name" value="NagB/RpiA/CoA transferase-like"/>
    <property type="match status" value="1"/>
</dbReference>
<dbReference type="GO" id="GO:0046872">
    <property type="term" value="F:metal ion binding"/>
    <property type="evidence" value="ECO:0007669"/>
    <property type="project" value="UniProtKB-KW"/>
</dbReference>
<evidence type="ECO:0000256" key="2">
    <source>
        <dbReference type="ARBA" id="ARBA00022741"/>
    </source>
</evidence>
<evidence type="ECO:0000313" key="6">
    <source>
        <dbReference type="EMBL" id="RFF31280.1"/>
    </source>
</evidence>
<dbReference type="EC" id="6.3.3.2" evidence="5"/>
<gene>
    <name evidence="6" type="ORF">DZC52_05565</name>
</gene>
<feature type="binding site" evidence="4">
    <location>
        <position position="58"/>
    </location>
    <ligand>
        <name>substrate</name>
    </ligand>
</feature>
<dbReference type="AlphaFoldDB" id="A0A3E1KAF6"/>
<evidence type="ECO:0000256" key="4">
    <source>
        <dbReference type="PIRSR" id="PIRSR006806-1"/>
    </source>
</evidence>
<dbReference type="GO" id="GO:0009396">
    <property type="term" value="P:folic acid-containing compound biosynthetic process"/>
    <property type="evidence" value="ECO:0007669"/>
    <property type="project" value="TreeGrafter"/>
</dbReference>
<organism evidence="6 7">
    <name type="scientific">Wenzhouxiangella sediminis</name>
    <dbReference type="NCBI Taxonomy" id="1792836"/>
    <lineage>
        <taxon>Bacteria</taxon>
        <taxon>Pseudomonadati</taxon>
        <taxon>Pseudomonadota</taxon>
        <taxon>Gammaproteobacteria</taxon>
        <taxon>Chromatiales</taxon>
        <taxon>Wenzhouxiangellaceae</taxon>
        <taxon>Wenzhouxiangella</taxon>
    </lineage>
</organism>
<dbReference type="InterPro" id="IPR002698">
    <property type="entry name" value="FTHF_cligase"/>
</dbReference>
<dbReference type="EMBL" id="QUZK01000022">
    <property type="protein sequence ID" value="RFF31280.1"/>
    <property type="molecule type" value="Genomic_DNA"/>
</dbReference>
<keyword evidence="7" id="KW-1185">Reference proteome</keyword>
<comment type="caution">
    <text evidence="6">The sequence shown here is derived from an EMBL/GenBank/DDBJ whole genome shotgun (WGS) entry which is preliminary data.</text>
</comment>
<dbReference type="PIRSF" id="PIRSF006806">
    <property type="entry name" value="FTHF_cligase"/>
    <property type="match status" value="1"/>
</dbReference>
<keyword evidence="5" id="KW-0460">Magnesium</keyword>
<dbReference type="InterPro" id="IPR024185">
    <property type="entry name" value="FTHF_cligase-like_sf"/>
</dbReference>
<dbReference type="Pfam" id="PF01812">
    <property type="entry name" value="5-FTHF_cyc-lig"/>
    <property type="match status" value="1"/>
</dbReference>
<accession>A0A3E1KAF6</accession>
<feature type="binding site" evidence="4">
    <location>
        <position position="53"/>
    </location>
    <ligand>
        <name>substrate</name>
    </ligand>
</feature>
<comment type="cofactor">
    <cofactor evidence="5">
        <name>Mg(2+)</name>
        <dbReference type="ChEBI" id="CHEBI:18420"/>
    </cofactor>
</comment>
<comment type="similarity">
    <text evidence="1 5">Belongs to the 5-formyltetrahydrofolate cyclo-ligase family.</text>
</comment>
<dbReference type="OrthoDB" id="9801938at2"/>
<reference evidence="6 7" key="1">
    <citation type="submission" date="2018-08" db="EMBL/GenBank/DDBJ databases">
        <title>Wenzhouxiangella salilacus sp. nov., a novel bacterium isolated from a saline lake in Xinjiang Province, China.</title>
        <authorList>
            <person name="Han S."/>
        </authorList>
    </citation>
    <scope>NUCLEOTIDE SEQUENCE [LARGE SCALE GENOMIC DNA]</scope>
    <source>
        <strain evidence="6 7">XDB06</strain>
    </source>
</reference>
<feature type="binding site" evidence="4">
    <location>
        <begin position="7"/>
        <end position="11"/>
    </location>
    <ligand>
        <name>ATP</name>
        <dbReference type="ChEBI" id="CHEBI:30616"/>
    </ligand>
</feature>
<evidence type="ECO:0000313" key="7">
    <source>
        <dbReference type="Proteomes" id="UP000260351"/>
    </source>
</evidence>
<evidence type="ECO:0000256" key="3">
    <source>
        <dbReference type="ARBA" id="ARBA00022840"/>
    </source>
</evidence>
<sequence length="193" mass="21580">MTASERKEEQRRELIRRRLALDEGQRERADAAISGAVRRLVDELDFGIIAGFVAHRGEPDLSAALSWLDEEDRAVLLPVVRDLDMHFRRWRPDAAMKANRFGIPEPVGSEGFAPAQIDLVLMPLVGFAADGARLGMGAGFYDRAFAFRHGRPDDLPRLVGVAYAVQEAESLPVDDWDVPLDGIITEQGLRWFE</sequence>
<dbReference type="RefSeq" id="WP_116650128.1">
    <property type="nucleotide sequence ID" value="NZ_QUZK01000022.1"/>
</dbReference>
<dbReference type="Proteomes" id="UP000260351">
    <property type="component" value="Unassembled WGS sequence"/>
</dbReference>
<evidence type="ECO:0000256" key="5">
    <source>
        <dbReference type="RuleBase" id="RU361279"/>
    </source>
</evidence>
<name>A0A3E1KAF6_9GAMM</name>
<feature type="binding site" evidence="4">
    <location>
        <begin position="133"/>
        <end position="141"/>
    </location>
    <ligand>
        <name>ATP</name>
        <dbReference type="ChEBI" id="CHEBI:30616"/>
    </ligand>
</feature>
<keyword evidence="5" id="KW-0479">Metal-binding</keyword>
<dbReference type="NCBIfam" id="TIGR02727">
    <property type="entry name" value="MTHFS_bact"/>
    <property type="match status" value="1"/>
</dbReference>
<proteinExistence type="inferred from homology"/>
<dbReference type="PANTHER" id="PTHR23407:SF1">
    <property type="entry name" value="5-FORMYLTETRAHYDROFOLATE CYCLO-LIGASE"/>
    <property type="match status" value="1"/>
</dbReference>
<keyword evidence="2 4" id="KW-0547">Nucleotide-binding</keyword>
<dbReference type="GO" id="GO:0030272">
    <property type="term" value="F:5-formyltetrahydrofolate cyclo-ligase activity"/>
    <property type="evidence" value="ECO:0007669"/>
    <property type="project" value="UniProtKB-EC"/>
</dbReference>
<protein>
    <recommendedName>
        <fullName evidence="5">5-formyltetrahydrofolate cyclo-ligase</fullName>
        <ecNumber evidence="5">6.3.3.2</ecNumber>
    </recommendedName>
</protein>
<comment type="catalytic activity">
    <reaction evidence="5">
        <text>(6S)-5-formyl-5,6,7,8-tetrahydrofolate + ATP = (6R)-5,10-methenyltetrahydrofolate + ADP + phosphate</text>
        <dbReference type="Rhea" id="RHEA:10488"/>
        <dbReference type="ChEBI" id="CHEBI:30616"/>
        <dbReference type="ChEBI" id="CHEBI:43474"/>
        <dbReference type="ChEBI" id="CHEBI:57455"/>
        <dbReference type="ChEBI" id="CHEBI:57457"/>
        <dbReference type="ChEBI" id="CHEBI:456216"/>
        <dbReference type="EC" id="6.3.3.2"/>
    </reaction>
</comment>
<dbReference type="PANTHER" id="PTHR23407">
    <property type="entry name" value="ATPASE INHIBITOR/5-FORMYLTETRAHYDROFOLATE CYCLO-LIGASE"/>
    <property type="match status" value="1"/>
</dbReference>
<keyword evidence="3 4" id="KW-0067">ATP-binding</keyword>
<evidence type="ECO:0000256" key="1">
    <source>
        <dbReference type="ARBA" id="ARBA00010638"/>
    </source>
</evidence>
<dbReference type="GO" id="GO:0005524">
    <property type="term" value="F:ATP binding"/>
    <property type="evidence" value="ECO:0007669"/>
    <property type="project" value="UniProtKB-KW"/>
</dbReference>